<dbReference type="Proteomes" id="UP000029556">
    <property type="component" value="Unassembled WGS sequence"/>
</dbReference>
<gene>
    <name evidence="1" type="ORF">HMPREF2137_01330</name>
</gene>
<dbReference type="OrthoDB" id="9806869at2"/>
<dbReference type="AlphaFoldDB" id="A0A095ZQJ2"/>
<dbReference type="RefSeq" id="WP_036871632.1">
    <property type="nucleotide sequence ID" value="NZ_JRNN01000025.1"/>
</dbReference>
<keyword evidence="1" id="KW-0830">Ubiquinone</keyword>
<proteinExistence type="predicted"/>
<reference evidence="1 2" key="1">
    <citation type="submission" date="2014-07" db="EMBL/GenBank/DDBJ databases">
        <authorList>
            <person name="McCorrison J."/>
            <person name="Sanka R."/>
            <person name="Torralba M."/>
            <person name="Gillis M."/>
            <person name="Haft D.H."/>
            <person name="Methe B."/>
            <person name="Sutton G."/>
            <person name="Nelson K.E."/>
        </authorList>
    </citation>
    <scope>NUCLEOTIDE SEQUENCE [LARGE SCALE GENOMIC DNA]</scope>
    <source>
        <strain evidence="1 2">DNF00853</strain>
    </source>
</reference>
<evidence type="ECO:0000313" key="1">
    <source>
        <dbReference type="EMBL" id="KGF36666.1"/>
    </source>
</evidence>
<name>A0A095ZQJ2_9BACT</name>
<evidence type="ECO:0000313" key="2">
    <source>
        <dbReference type="Proteomes" id="UP000029556"/>
    </source>
</evidence>
<organism evidence="1 2">
    <name type="scientific">Hoylesella buccalis DNF00853</name>
    <dbReference type="NCBI Taxonomy" id="1401074"/>
    <lineage>
        <taxon>Bacteria</taxon>
        <taxon>Pseudomonadati</taxon>
        <taxon>Bacteroidota</taxon>
        <taxon>Bacteroidia</taxon>
        <taxon>Bacteroidales</taxon>
        <taxon>Prevotellaceae</taxon>
        <taxon>Hoylesella</taxon>
    </lineage>
</organism>
<dbReference type="EMBL" id="JRNN01000025">
    <property type="protein sequence ID" value="KGF36666.1"/>
    <property type="molecule type" value="Genomic_DNA"/>
</dbReference>
<dbReference type="InterPro" id="IPR026350">
    <property type="entry name" value="GxxExxY"/>
</dbReference>
<protein>
    <submittedName>
        <fullName evidence="1">NADH:ubiquinone oxidoreductase</fullName>
    </submittedName>
</protein>
<sequence>MEIDKLIYGKESYRIIGACMAVHRELGCGMREVVYGDALEEEFKLQGIPYKREFSMMAVYKDIKLKHSFVCDFICYEHILLEIKAERELNVINRSQVINYLKISKQPLGLLINFGEPSLKYERYLL</sequence>
<accession>A0A095ZQJ2</accession>
<comment type="caution">
    <text evidence="1">The sequence shown here is derived from an EMBL/GenBank/DDBJ whole genome shotgun (WGS) entry which is preliminary data.</text>
</comment>
<dbReference type="Pfam" id="PF13366">
    <property type="entry name" value="PDDEXK_3"/>
    <property type="match status" value="1"/>
</dbReference>
<dbReference type="NCBIfam" id="TIGR04256">
    <property type="entry name" value="GxxExxY"/>
    <property type="match status" value="1"/>
</dbReference>